<dbReference type="Pfam" id="PF08378">
    <property type="entry name" value="NERD"/>
    <property type="match status" value="1"/>
</dbReference>
<dbReference type="EMBL" id="JARSFG010000012">
    <property type="protein sequence ID" value="MEC1178618.1"/>
    <property type="molecule type" value="Genomic_DNA"/>
</dbReference>
<dbReference type="Proteomes" id="UP001344888">
    <property type="component" value="Unassembled WGS sequence"/>
</dbReference>
<keyword evidence="3" id="KW-1185">Reference proteome</keyword>
<dbReference type="PROSITE" id="PS50965">
    <property type="entry name" value="NERD"/>
    <property type="match status" value="1"/>
</dbReference>
<proteinExistence type="predicted"/>
<sequence>MIVLQREQTVQEHLLQAAIRRGFSEYKDKLIRLQQGIIGERYVDRSWHDMQLEEAYYLFHDFQTTMHQIDTIFLCAKFILIVEIKNIAGRIDFDEDRHQFTRTLENGIVHGFRNPLDQVRRHQRMLQEVVRGLPILYAIVLALPKTIIGHIPQGEPIFHRSGLEFHIRKLLTQYAVRLSSPALQDLVTQLLQMHTIHKAQLNIDKARVRTGVLCVQCQSKMQYHSGHFKCSKCDYKDDGTSLKQAMRDYCLLVDEWITNEEFRMFVEIKSGDTAKYLLKKLGFPYEGEKRWRRYLITC</sequence>
<comment type="caution">
    <text evidence="2">The sequence shown here is derived from an EMBL/GenBank/DDBJ whole genome shotgun (WGS) entry which is preliminary data.</text>
</comment>
<reference evidence="2 3" key="1">
    <citation type="submission" date="2023-03" db="EMBL/GenBank/DDBJ databases">
        <title>Bacillus Genome Sequencing.</title>
        <authorList>
            <person name="Dunlap C."/>
        </authorList>
    </citation>
    <scope>NUCLEOTIDE SEQUENCE [LARGE SCALE GENOMIC DNA]</scope>
    <source>
        <strain evidence="2 3">B-59205</strain>
    </source>
</reference>
<evidence type="ECO:0000313" key="2">
    <source>
        <dbReference type="EMBL" id="MEC1178618.1"/>
    </source>
</evidence>
<dbReference type="RefSeq" id="WP_326123101.1">
    <property type="nucleotide sequence ID" value="NZ_JARSFG010000012.1"/>
</dbReference>
<evidence type="ECO:0000313" key="3">
    <source>
        <dbReference type="Proteomes" id="UP001344888"/>
    </source>
</evidence>
<protein>
    <submittedName>
        <fullName evidence="2">Nuclease-related domain-containing protein</fullName>
    </submittedName>
</protein>
<organism evidence="2 3">
    <name type="scientific">Metasolibacillus meyeri</name>
    <dbReference type="NCBI Taxonomy" id="1071052"/>
    <lineage>
        <taxon>Bacteria</taxon>
        <taxon>Bacillati</taxon>
        <taxon>Bacillota</taxon>
        <taxon>Bacilli</taxon>
        <taxon>Bacillales</taxon>
        <taxon>Caryophanaceae</taxon>
        <taxon>Metasolibacillus</taxon>
    </lineage>
</organism>
<gene>
    <name evidence="2" type="ORF">P9B03_09000</name>
</gene>
<name>A0AAW9NRQ9_9BACL</name>
<accession>A0AAW9NRQ9</accession>
<dbReference type="AlphaFoldDB" id="A0AAW9NRQ9"/>
<feature type="domain" description="NERD" evidence="1">
    <location>
        <begin position="35"/>
        <end position="149"/>
    </location>
</feature>
<dbReference type="InterPro" id="IPR011528">
    <property type="entry name" value="NERD"/>
</dbReference>
<evidence type="ECO:0000259" key="1">
    <source>
        <dbReference type="PROSITE" id="PS50965"/>
    </source>
</evidence>